<keyword evidence="3 6" id="KW-0067">ATP-binding</keyword>
<dbReference type="GO" id="GO:0016887">
    <property type="term" value="F:ATP hydrolysis activity"/>
    <property type="evidence" value="ECO:0007669"/>
    <property type="project" value="InterPro"/>
</dbReference>
<dbReference type="GO" id="GO:0005524">
    <property type="term" value="F:ATP binding"/>
    <property type="evidence" value="ECO:0007669"/>
    <property type="project" value="UniProtKB-KW"/>
</dbReference>
<dbReference type="FunFam" id="3.40.50.300:FF:000421">
    <property type="entry name" value="Branched-chain amino acid ABC transporter ATP-binding protein"/>
    <property type="match status" value="1"/>
</dbReference>
<reference evidence="6" key="2">
    <citation type="submission" date="2012-10" db="EMBL/GenBank/DDBJ databases">
        <title>Improved high-quality draft of Thermaerobacter subterraneus C21, DSM 13965.</title>
        <authorList>
            <consortium name="DOE Joint Genome Institute"/>
            <person name="Eisen J."/>
            <person name="Huntemann M."/>
            <person name="Wei C.-L."/>
            <person name="Han J."/>
            <person name="Detter J.C."/>
            <person name="Han C."/>
            <person name="Tapia R."/>
            <person name="Chen A."/>
            <person name="Kyrpides N."/>
            <person name="Mavromatis K."/>
            <person name="Markowitz V."/>
            <person name="Szeto E."/>
            <person name="Ivanova N."/>
            <person name="Mikhailova N."/>
            <person name="Ovchinnikova G."/>
            <person name="Pagani I."/>
            <person name="Pati A."/>
            <person name="Goodwin L."/>
            <person name="Nordberg H.P."/>
            <person name="Cantor M.N."/>
            <person name="Hua S.X."/>
            <person name="Woyke T."/>
            <person name="Eisen J."/>
            <person name="Klenk H.-P."/>
        </authorList>
    </citation>
    <scope>NUCLEOTIDE SEQUENCE [LARGE SCALE GENOMIC DNA]</scope>
    <source>
        <strain evidence="6">DSM 13965</strain>
    </source>
</reference>
<comment type="caution">
    <text evidence="6">The sequence shown here is derived from an EMBL/GenBank/DDBJ whole genome shotgun (WGS) entry which is preliminary data.</text>
</comment>
<dbReference type="PROSITE" id="PS50893">
    <property type="entry name" value="ABC_TRANSPORTER_2"/>
    <property type="match status" value="1"/>
</dbReference>
<dbReference type="InterPro" id="IPR051120">
    <property type="entry name" value="ABC_AA/LPS_Transport"/>
</dbReference>
<evidence type="ECO:0000313" key="7">
    <source>
        <dbReference type="Proteomes" id="UP000005710"/>
    </source>
</evidence>
<dbReference type="STRING" id="867903.ThesuDRAFT_00485"/>
<keyword evidence="7" id="KW-1185">Reference proteome</keyword>
<evidence type="ECO:0000256" key="1">
    <source>
        <dbReference type="ARBA" id="ARBA00022448"/>
    </source>
</evidence>
<reference evidence="6" key="1">
    <citation type="submission" date="2010-10" db="EMBL/GenBank/DDBJ databases">
        <authorList>
            <consortium name="US DOE Joint Genome Institute (JGI-PGF)"/>
            <person name="Lucas S."/>
            <person name="Copeland A."/>
            <person name="Lapidus A."/>
            <person name="Bruce D."/>
            <person name="Goodwin L."/>
            <person name="Pitluck S."/>
            <person name="Kyrpides N."/>
            <person name="Mavromatis K."/>
            <person name="Detter J.C."/>
            <person name="Han C."/>
            <person name="Land M."/>
            <person name="Hauser L."/>
            <person name="Markowitz V."/>
            <person name="Cheng J.-F."/>
            <person name="Hugenholtz P."/>
            <person name="Woyke T."/>
            <person name="Wu D."/>
            <person name="Pukall R."/>
            <person name="Wahrenburg C."/>
            <person name="Brambilla E."/>
            <person name="Klenk H.-P."/>
            <person name="Eisen J.A."/>
        </authorList>
    </citation>
    <scope>NUCLEOTIDE SEQUENCE [LARGE SCALE GENOMIC DNA]</scope>
    <source>
        <strain evidence="6">DSM 13965</strain>
    </source>
</reference>
<name>K6QDK2_9FIRM</name>
<feature type="compositionally biased region" description="Basic and acidic residues" evidence="4">
    <location>
        <begin position="1"/>
        <end position="11"/>
    </location>
</feature>
<evidence type="ECO:0000259" key="5">
    <source>
        <dbReference type="PROSITE" id="PS50893"/>
    </source>
</evidence>
<feature type="region of interest" description="Disordered" evidence="4">
    <location>
        <begin position="1"/>
        <end position="66"/>
    </location>
</feature>
<evidence type="ECO:0000256" key="2">
    <source>
        <dbReference type="ARBA" id="ARBA00022741"/>
    </source>
</evidence>
<accession>K6QDK2</accession>
<feature type="domain" description="ABC transporter" evidence="5">
    <location>
        <begin position="78"/>
        <end position="326"/>
    </location>
</feature>
<evidence type="ECO:0000313" key="6">
    <source>
        <dbReference type="EMBL" id="EKP94781.1"/>
    </source>
</evidence>
<sequence>MGVQREPREEEQAGNTGTPAGSGPAERYGTAPAAASGPRPGTFTPGGTAASGDPGPVGGPDAAGEQAGLDTGALPVVLECRDVSIRFGGLVALAGFNLTLRQGELVGLIGPNGAGKTTVFNLITGIYRPTAGEIRLFHRPIAGLKPHRITQLGVARTFQNIRLFGNMTVLDNVRTAFHSRTRTGVIPAILRTRGFHAEEQAVTRRALELLETLRLAHRAEELARNLPYGEQRRLEIARALATGPRILLLDEPAAGMNPSESRELRDLIEEVHRRFGLTTLLIEHHMDVVMSVCERVVVLDYGRTIAVGTPDEVRRNPAVIAAYLGEEAG</sequence>
<gene>
    <name evidence="6" type="ORF">ThesuDRAFT_00485</name>
</gene>
<dbReference type="eggNOG" id="COG0411">
    <property type="taxonomic scope" value="Bacteria"/>
</dbReference>
<evidence type="ECO:0000256" key="3">
    <source>
        <dbReference type="ARBA" id="ARBA00022840"/>
    </source>
</evidence>
<feature type="compositionally biased region" description="Low complexity" evidence="4">
    <location>
        <begin position="37"/>
        <end position="64"/>
    </location>
</feature>
<dbReference type="PANTHER" id="PTHR45772:SF9">
    <property type="entry name" value="CONSERVED COMPONENT OF ABC TRANSPORTER FOR NATURAL AMINO ACIDS"/>
    <property type="match status" value="1"/>
</dbReference>
<dbReference type="InterPro" id="IPR003439">
    <property type="entry name" value="ABC_transporter-like_ATP-bd"/>
</dbReference>
<dbReference type="PANTHER" id="PTHR45772">
    <property type="entry name" value="CONSERVED COMPONENT OF ABC TRANSPORTER FOR NATURAL AMINO ACIDS-RELATED"/>
    <property type="match status" value="1"/>
</dbReference>
<dbReference type="InterPro" id="IPR027417">
    <property type="entry name" value="P-loop_NTPase"/>
</dbReference>
<dbReference type="CDD" id="cd03219">
    <property type="entry name" value="ABC_Mj1267_LivG_branched"/>
    <property type="match status" value="1"/>
</dbReference>
<dbReference type="Gene3D" id="3.40.50.300">
    <property type="entry name" value="P-loop containing nucleotide triphosphate hydrolases"/>
    <property type="match status" value="1"/>
</dbReference>
<dbReference type="Pfam" id="PF12399">
    <property type="entry name" value="BCA_ABC_TP_C"/>
    <property type="match status" value="1"/>
</dbReference>
<keyword evidence="1" id="KW-0813">Transport</keyword>
<dbReference type="Pfam" id="PF00005">
    <property type="entry name" value="ABC_tran"/>
    <property type="match status" value="1"/>
</dbReference>
<dbReference type="GO" id="GO:0005886">
    <property type="term" value="C:plasma membrane"/>
    <property type="evidence" value="ECO:0007669"/>
    <property type="project" value="TreeGrafter"/>
</dbReference>
<dbReference type="Proteomes" id="UP000005710">
    <property type="component" value="Unassembled WGS sequence"/>
</dbReference>
<dbReference type="SUPFAM" id="SSF52540">
    <property type="entry name" value="P-loop containing nucleoside triphosphate hydrolases"/>
    <property type="match status" value="1"/>
</dbReference>
<dbReference type="HOGENOM" id="CLU_000604_1_2_9"/>
<dbReference type="EMBL" id="AENY02000002">
    <property type="protein sequence ID" value="EKP94781.1"/>
    <property type="molecule type" value="Genomic_DNA"/>
</dbReference>
<protein>
    <submittedName>
        <fullName evidence="6">Amino acid/amide ABC transporter ATP-binding protein 1, HAAT family</fullName>
    </submittedName>
</protein>
<proteinExistence type="predicted"/>
<dbReference type="InterPro" id="IPR032823">
    <property type="entry name" value="BCA_ABC_TP_C"/>
</dbReference>
<dbReference type="AlphaFoldDB" id="K6QDK2"/>
<organism evidence="6 7">
    <name type="scientific">Thermaerobacter subterraneus DSM 13965</name>
    <dbReference type="NCBI Taxonomy" id="867903"/>
    <lineage>
        <taxon>Bacteria</taxon>
        <taxon>Bacillati</taxon>
        <taxon>Bacillota</taxon>
        <taxon>Clostridia</taxon>
        <taxon>Eubacteriales</taxon>
        <taxon>Clostridiales Family XVII. Incertae Sedis</taxon>
        <taxon>Thermaerobacter</taxon>
    </lineage>
</organism>
<dbReference type="SMART" id="SM00382">
    <property type="entry name" value="AAA"/>
    <property type="match status" value="1"/>
</dbReference>
<keyword evidence="2" id="KW-0547">Nucleotide-binding</keyword>
<evidence type="ECO:0000256" key="4">
    <source>
        <dbReference type="SAM" id="MobiDB-lite"/>
    </source>
</evidence>
<dbReference type="InterPro" id="IPR003593">
    <property type="entry name" value="AAA+_ATPase"/>
</dbReference>